<evidence type="ECO:0000313" key="26">
    <source>
        <dbReference type="Proteomes" id="UP000719412"/>
    </source>
</evidence>
<sequence length="315" mass="34897">MKTGGSVAAWLSEKVLRGRGPDASGFESHRRGRIFSKEGTSARPWMCVYVYQGLTVGWWKEEESTLFRPPPRAEPSMAAKWFTHLSKKRFVDFAHRRSPWSARHCHHREVSTGSSPVGKGAHGCINVVVYVCECEVEWAWVAGESAPEPRRITNRQKEQGKINWKNGRPTTKSTMIRSGIIKDLTGLLNLLKTSPNSFDKVLHKVNILSVGDGKCRARLKLDEDHLNPFGAMHGGFSATLLDCVSAYALSTKIPGPHASVEIHLSYFKSARKGDDVLIEASVTKTGKKLAFMEVEIKNGETGDLLAKGTHTAFIL</sequence>
<dbReference type="EMBL" id="JABDTM020022326">
    <property type="protein sequence ID" value="KAH0815944.1"/>
    <property type="molecule type" value="Genomic_DNA"/>
</dbReference>
<evidence type="ECO:0000256" key="11">
    <source>
        <dbReference type="ARBA" id="ARBA00023212"/>
    </source>
</evidence>
<evidence type="ECO:0000256" key="23">
    <source>
        <dbReference type="ARBA" id="ARBA00083956"/>
    </source>
</evidence>
<evidence type="ECO:0000256" key="22">
    <source>
        <dbReference type="ARBA" id="ARBA00081533"/>
    </source>
</evidence>
<dbReference type="AlphaFoldDB" id="A0A8J6HJU7"/>
<dbReference type="NCBIfam" id="TIGR00369">
    <property type="entry name" value="unchar_dom_1"/>
    <property type="match status" value="1"/>
</dbReference>
<dbReference type="GO" id="GO:0005829">
    <property type="term" value="C:cytosol"/>
    <property type="evidence" value="ECO:0007669"/>
    <property type="project" value="UniProtKB-SubCell"/>
</dbReference>
<keyword evidence="7" id="KW-0378">Hydrolase</keyword>
<keyword evidence="26" id="KW-1185">Reference proteome</keyword>
<evidence type="ECO:0000256" key="18">
    <source>
        <dbReference type="ARBA" id="ARBA00058205"/>
    </source>
</evidence>
<evidence type="ECO:0000256" key="12">
    <source>
        <dbReference type="ARBA" id="ARBA00023242"/>
    </source>
</evidence>
<evidence type="ECO:0000256" key="15">
    <source>
        <dbReference type="ARBA" id="ARBA00048074"/>
    </source>
</evidence>
<evidence type="ECO:0000313" key="25">
    <source>
        <dbReference type="EMBL" id="KAH0815944.1"/>
    </source>
</evidence>
<comment type="function">
    <text evidence="18">Catalyzes the hydrolysis of acyl-CoAs into free fatty acids and coenzyme A (CoASH), regulating their respective intracellular levels. Has acyl-CoA thioesterase activity towards medium (C12) and long-chain (C18) fatty acyl-CoA substrates. Can also hydrolyze 3-hydroxyphenylacetyl-CoA and 3,4-dihydroxyphenylacetyl-CoA (in vitro). May play a role in controlling adaptive thermogenesis.</text>
</comment>
<comment type="similarity">
    <text evidence="5">Belongs to the thioesterase PaaI family.</text>
</comment>
<dbReference type="GO" id="GO:0047617">
    <property type="term" value="F:fatty acyl-CoA hydrolase activity"/>
    <property type="evidence" value="ECO:0007669"/>
    <property type="project" value="InterPro"/>
</dbReference>
<dbReference type="CDD" id="cd03443">
    <property type="entry name" value="PaaI_thioesterase"/>
    <property type="match status" value="1"/>
</dbReference>
<dbReference type="InterPro" id="IPR029069">
    <property type="entry name" value="HotDog_dom_sf"/>
</dbReference>
<dbReference type="Gene3D" id="3.10.129.10">
    <property type="entry name" value="Hotdog Thioesterase"/>
    <property type="match status" value="1"/>
</dbReference>
<dbReference type="Pfam" id="PF03061">
    <property type="entry name" value="4HBT"/>
    <property type="match status" value="1"/>
</dbReference>
<dbReference type="InterPro" id="IPR003736">
    <property type="entry name" value="PAAI_dom"/>
</dbReference>
<evidence type="ECO:0000256" key="17">
    <source>
        <dbReference type="ARBA" id="ARBA00052976"/>
    </source>
</evidence>
<dbReference type="FunFam" id="3.10.129.10:FF:000021">
    <property type="entry name" value="Acyl-coenzyme A thioesterase 13"/>
    <property type="match status" value="1"/>
</dbReference>
<evidence type="ECO:0000256" key="13">
    <source>
        <dbReference type="ARBA" id="ARBA00047588"/>
    </source>
</evidence>
<comment type="subunit">
    <text evidence="19">Homotetramer. Interacts with PCTP.</text>
</comment>
<organism evidence="25 26">
    <name type="scientific">Tenebrio molitor</name>
    <name type="common">Yellow mealworm beetle</name>
    <dbReference type="NCBI Taxonomy" id="7067"/>
    <lineage>
        <taxon>Eukaryota</taxon>
        <taxon>Metazoa</taxon>
        <taxon>Ecdysozoa</taxon>
        <taxon>Arthropoda</taxon>
        <taxon>Hexapoda</taxon>
        <taxon>Insecta</taxon>
        <taxon>Pterygota</taxon>
        <taxon>Neoptera</taxon>
        <taxon>Endopterygota</taxon>
        <taxon>Coleoptera</taxon>
        <taxon>Polyphaga</taxon>
        <taxon>Cucujiformia</taxon>
        <taxon>Tenebrionidae</taxon>
        <taxon>Tenebrio</taxon>
    </lineage>
</organism>
<comment type="catalytic activity">
    <reaction evidence="15">
        <text>dodecanoyl-CoA + H2O = dodecanoate + CoA + H(+)</text>
        <dbReference type="Rhea" id="RHEA:30135"/>
        <dbReference type="ChEBI" id="CHEBI:15377"/>
        <dbReference type="ChEBI" id="CHEBI:15378"/>
        <dbReference type="ChEBI" id="CHEBI:18262"/>
        <dbReference type="ChEBI" id="CHEBI:57287"/>
        <dbReference type="ChEBI" id="CHEBI:57375"/>
    </reaction>
    <physiologicalReaction direction="left-to-right" evidence="15">
        <dbReference type="Rhea" id="RHEA:30136"/>
    </physiologicalReaction>
</comment>
<evidence type="ECO:0000256" key="3">
    <source>
        <dbReference type="ARBA" id="ARBA00004186"/>
    </source>
</evidence>
<dbReference type="GO" id="GO:0005739">
    <property type="term" value="C:mitochondrion"/>
    <property type="evidence" value="ECO:0007669"/>
    <property type="project" value="UniProtKB-SubCell"/>
</dbReference>
<comment type="catalytic activity">
    <reaction evidence="13">
        <text>octanoyl-CoA + H2O = octanoate + CoA + H(+)</text>
        <dbReference type="Rhea" id="RHEA:30143"/>
        <dbReference type="ChEBI" id="CHEBI:15377"/>
        <dbReference type="ChEBI" id="CHEBI:15378"/>
        <dbReference type="ChEBI" id="CHEBI:25646"/>
        <dbReference type="ChEBI" id="CHEBI:57287"/>
        <dbReference type="ChEBI" id="CHEBI:57386"/>
    </reaction>
    <physiologicalReaction direction="left-to-right" evidence="13">
        <dbReference type="Rhea" id="RHEA:30144"/>
    </physiologicalReaction>
</comment>
<dbReference type="Proteomes" id="UP000719412">
    <property type="component" value="Unassembled WGS sequence"/>
</dbReference>
<reference evidence="25" key="2">
    <citation type="submission" date="2021-08" db="EMBL/GenBank/DDBJ databases">
        <authorList>
            <person name="Eriksson T."/>
        </authorList>
    </citation>
    <scope>NUCLEOTIDE SEQUENCE</scope>
    <source>
        <strain evidence="25">Stoneville</strain>
        <tissue evidence="25">Whole head</tissue>
    </source>
</reference>
<evidence type="ECO:0000256" key="2">
    <source>
        <dbReference type="ARBA" id="ARBA00004173"/>
    </source>
</evidence>
<evidence type="ECO:0000256" key="10">
    <source>
        <dbReference type="ARBA" id="ARBA00023128"/>
    </source>
</evidence>
<name>A0A8J6HJU7_TENMO</name>
<comment type="catalytic activity">
    <reaction evidence="17">
        <text>a fatty acyl-CoA + H2O = a fatty acid + CoA + H(+)</text>
        <dbReference type="Rhea" id="RHEA:16781"/>
        <dbReference type="ChEBI" id="CHEBI:15377"/>
        <dbReference type="ChEBI" id="CHEBI:15378"/>
        <dbReference type="ChEBI" id="CHEBI:28868"/>
        <dbReference type="ChEBI" id="CHEBI:57287"/>
        <dbReference type="ChEBI" id="CHEBI:77636"/>
    </reaction>
    <physiologicalReaction direction="left-to-right" evidence="17">
        <dbReference type="Rhea" id="RHEA:16782"/>
    </physiologicalReaction>
</comment>
<evidence type="ECO:0000256" key="16">
    <source>
        <dbReference type="ARBA" id="ARBA00050199"/>
    </source>
</evidence>
<gene>
    <name evidence="25" type="ORF">GEV33_006847</name>
</gene>
<dbReference type="InterPro" id="IPR006683">
    <property type="entry name" value="Thioestr_dom"/>
</dbReference>
<reference evidence="25" key="1">
    <citation type="journal article" date="2020" name="J Insects Food Feed">
        <title>The yellow mealworm (Tenebrio molitor) genome: a resource for the emerging insects as food and feed industry.</title>
        <authorList>
            <person name="Eriksson T."/>
            <person name="Andere A."/>
            <person name="Kelstrup H."/>
            <person name="Emery V."/>
            <person name="Picard C."/>
        </authorList>
    </citation>
    <scope>NUCLEOTIDE SEQUENCE</scope>
    <source>
        <strain evidence="25">Stoneville</strain>
        <tissue evidence="25">Whole head</tissue>
    </source>
</reference>
<keyword evidence="11" id="KW-0206">Cytoskeleton</keyword>
<feature type="domain" description="Thioesterase" evidence="24">
    <location>
        <begin position="229"/>
        <end position="302"/>
    </location>
</feature>
<keyword evidence="6" id="KW-0963">Cytoplasm</keyword>
<keyword evidence="8" id="KW-0007">Acetylation</keyword>
<evidence type="ECO:0000256" key="21">
    <source>
        <dbReference type="ARBA" id="ARBA00075657"/>
    </source>
</evidence>
<dbReference type="SUPFAM" id="SSF54637">
    <property type="entry name" value="Thioesterase/thiol ester dehydrase-isomerase"/>
    <property type="match status" value="1"/>
</dbReference>
<evidence type="ECO:0000256" key="8">
    <source>
        <dbReference type="ARBA" id="ARBA00022990"/>
    </source>
</evidence>
<comment type="caution">
    <text evidence="25">The sequence shown here is derived from an EMBL/GenBank/DDBJ whole genome shotgun (WGS) entry which is preliminary data.</text>
</comment>
<evidence type="ECO:0000256" key="9">
    <source>
        <dbReference type="ARBA" id="ARBA00023098"/>
    </source>
</evidence>
<accession>A0A8J6HJU7</accession>
<evidence type="ECO:0000256" key="6">
    <source>
        <dbReference type="ARBA" id="ARBA00022490"/>
    </source>
</evidence>
<comment type="catalytic activity">
    <reaction evidence="14">
        <text>decanoyl-CoA + H2O = decanoate + CoA + H(+)</text>
        <dbReference type="Rhea" id="RHEA:40059"/>
        <dbReference type="ChEBI" id="CHEBI:15377"/>
        <dbReference type="ChEBI" id="CHEBI:15378"/>
        <dbReference type="ChEBI" id="CHEBI:27689"/>
        <dbReference type="ChEBI" id="CHEBI:57287"/>
        <dbReference type="ChEBI" id="CHEBI:61430"/>
    </reaction>
    <physiologicalReaction direction="left-to-right" evidence="14">
        <dbReference type="Rhea" id="RHEA:40060"/>
    </physiologicalReaction>
</comment>
<comment type="catalytic activity">
    <reaction evidence="16">
        <text>hexanoyl-CoA + H2O = hexanoate + CoA + H(+)</text>
        <dbReference type="Rhea" id="RHEA:40115"/>
        <dbReference type="ChEBI" id="CHEBI:15377"/>
        <dbReference type="ChEBI" id="CHEBI:15378"/>
        <dbReference type="ChEBI" id="CHEBI:17120"/>
        <dbReference type="ChEBI" id="CHEBI:57287"/>
        <dbReference type="ChEBI" id="CHEBI:62620"/>
    </reaction>
    <physiologicalReaction direction="left-to-right" evidence="16">
        <dbReference type="Rhea" id="RHEA:40116"/>
    </physiologicalReaction>
</comment>
<evidence type="ECO:0000256" key="19">
    <source>
        <dbReference type="ARBA" id="ARBA00064709"/>
    </source>
</evidence>
<keyword evidence="10" id="KW-0496">Mitochondrion</keyword>
<comment type="subcellular location">
    <subcellularLocation>
        <location evidence="3">Cytoplasm</location>
        <location evidence="3">Cytoskeleton</location>
        <location evidence="3">Spindle</location>
    </subcellularLocation>
    <subcellularLocation>
        <location evidence="4">Cytoplasm</location>
        <location evidence="4">Cytosol</location>
    </subcellularLocation>
    <subcellularLocation>
        <location evidence="2">Mitochondrion</location>
    </subcellularLocation>
    <subcellularLocation>
        <location evidence="1">Nucleus</location>
    </subcellularLocation>
</comment>
<dbReference type="GO" id="GO:0005819">
    <property type="term" value="C:spindle"/>
    <property type="evidence" value="ECO:0007669"/>
    <property type="project" value="UniProtKB-SubCell"/>
</dbReference>
<dbReference type="InterPro" id="IPR039298">
    <property type="entry name" value="ACOT13"/>
</dbReference>
<evidence type="ECO:0000256" key="14">
    <source>
        <dbReference type="ARBA" id="ARBA00047969"/>
    </source>
</evidence>
<evidence type="ECO:0000259" key="24">
    <source>
        <dbReference type="Pfam" id="PF03061"/>
    </source>
</evidence>
<dbReference type="GO" id="GO:0006629">
    <property type="term" value="P:lipid metabolic process"/>
    <property type="evidence" value="ECO:0007669"/>
    <property type="project" value="UniProtKB-KW"/>
</dbReference>
<evidence type="ECO:0000256" key="7">
    <source>
        <dbReference type="ARBA" id="ARBA00022801"/>
    </source>
</evidence>
<dbReference type="PANTHER" id="PTHR21660">
    <property type="entry name" value="THIOESTERASE SUPERFAMILY MEMBER-RELATED"/>
    <property type="match status" value="1"/>
</dbReference>
<evidence type="ECO:0000256" key="1">
    <source>
        <dbReference type="ARBA" id="ARBA00004123"/>
    </source>
</evidence>
<keyword evidence="9" id="KW-0443">Lipid metabolism</keyword>
<evidence type="ECO:0000256" key="20">
    <source>
        <dbReference type="ARBA" id="ARBA00067273"/>
    </source>
</evidence>
<proteinExistence type="inferred from homology"/>
<evidence type="ECO:0000256" key="5">
    <source>
        <dbReference type="ARBA" id="ARBA00008324"/>
    </source>
</evidence>
<keyword evidence="12" id="KW-0539">Nucleus</keyword>
<evidence type="ECO:0000256" key="4">
    <source>
        <dbReference type="ARBA" id="ARBA00004514"/>
    </source>
</evidence>
<protein>
    <recommendedName>
        <fullName evidence="20">Acyl-coenzyme A thioesterase 13</fullName>
    </recommendedName>
    <alternativeName>
        <fullName evidence="22">Hotdog-fold thioesterase superfamily member 2</fullName>
    </alternativeName>
    <alternativeName>
        <fullName evidence="21">Palmitoyl-CoA hydrolase</fullName>
    </alternativeName>
    <alternativeName>
        <fullName evidence="23">Thioesterase superfamily member 2</fullName>
    </alternativeName>
</protein>
<dbReference type="PANTHER" id="PTHR21660:SF1">
    <property type="entry name" value="ACYL-COENZYME A THIOESTERASE 13"/>
    <property type="match status" value="1"/>
</dbReference>
<dbReference type="GO" id="GO:0005634">
    <property type="term" value="C:nucleus"/>
    <property type="evidence" value="ECO:0007669"/>
    <property type="project" value="UniProtKB-SubCell"/>
</dbReference>